<dbReference type="PANTHER" id="PTHR34145:SF68">
    <property type="entry name" value="FBD DOMAIN-CONTAINING PROTEIN"/>
    <property type="match status" value="1"/>
</dbReference>
<evidence type="ECO:0000313" key="3">
    <source>
        <dbReference type="Proteomes" id="UP000813462"/>
    </source>
</evidence>
<dbReference type="Pfam" id="PF23622">
    <property type="entry name" value="LRR_At1g61320_AtMIF1"/>
    <property type="match status" value="1"/>
</dbReference>
<dbReference type="EMBL" id="JAEACU010000005">
    <property type="protein sequence ID" value="KAH7528976.1"/>
    <property type="molecule type" value="Genomic_DNA"/>
</dbReference>
<gene>
    <name evidence="2" type="ORF">FEM48_Zijuj05G0134600</name>
</gene>
<protein>
    <recommendedName>
        <fullName evidence="1">At1g61320/AtMIF1 LRR domain-containing protein</fullName>
    </recommendedName>
</protein>
<sequence>MMKKKRKFNVVHQNENNVGDRISELDNGVLVNILSLLPLKKAVASSILSRRWLYVWTNIFNLNIEAHLITTKRKTKKKNIELESKNLKFVEWLTDVVKKQHKAPKIDQFRVCFRCLGPEFDCFVRDLIEFAMIKRAHKLELDFALGNGDDPILGSKYSFPEKLCQKHIGFESLQVLEVKSVNVSGGVIERLLSNCPVLERLSVYNSPALHGLRVFGRASLPLKCLVIRQCHLVGRIEIDSATNLVSLYIERAFETNLVLRNVPKLFEVSMIDWCNYCTKINVIDQVSCCLSQLEILRVGRIVEVSKIGEVIPNPILTNLKHLHLPVDIRCKYVFLDLNSIVEAVPYLQRLVFMLSYVVSYLDY</sequence>
<comment type="caution">
    <text evidence="2">The sequence shown here is derived from an EMBL/GenBank/DDBJ whole genome shotgun (WGS) entry which is preliminary data.</text>
</comment>
<dbReference type="InterPro" id="IPR036047">
    <property type="entry name" value="F-box-like_dom_sf"/>
</dbReference>
<reference evidence="2" key="1">
    <citation type="journal article" date="2021" name="Front. Plant Sci.">
        <title>Chromosome-Scale Genome Assembly for Chinese Sour Jujube and Insights Into Its Genome Evolution and Domestication Signature.</title>
        <authorList>
            <person name="Shen L.-Y."/>
            <person name="Luo H."/>
            <person name="Wang X.-L."/>
            <person name="Wang X.-M."/>
            <person name="Qiu X.-J."/>
            <person name="Liu H."/>
            <person name="Zhou S.-S."/>
            <person name="Jia K.-H."/>
            <person name="Nie S."/>
            <person name="Bao Y.-T."/>
            <person name="Zhang R.-G."/>
            <person name="Yun Q.-Z."/>
            <person name="Chai Y.-H."/>
            <person name="Lu J.-Y."/>
            <person name="Li Y."/>
            <person name="Zhao S.-W."/>
            <person name="Mao J.-F."/>
            <person name="Jia S.-G."/>
            <person name="Mao Y.-M."/>
        </authorList>
    </citation>
    <scope>NUCLEOTIDE SEQUENCE</scope>
    <source>
        <strain evidence="2">AT0</strain>
        <tissue evidence="2">Leaf</tissue>
    </source>
</reference>
<evidence type="ECO:0000259" key="1">
    <source>
        <dbReference type="Pfam" id="PF23622"/>
    </source>
</evidence>
<proteinExistence type="predicted"/>
<dbReference type="SUPFAM" id="SSF81383">
    <property type="entry name" value="F-box domain"/>
    <property type="match status" value="1"/>
</dbReference>
<accession>A0A978VF37</accession>
<dbReference type="AlphaFoldDB" id="A0A978VF37"/>
<name>A0A978VF37_ZIZJJ</name>
<dbReference type="SUPFAM" id="SSF52058">
    <property type="entry name" value="L domain-like"/>
    <property type="match status" value="1"/>
</dbReference>
<dbReference type="Proteomes" id="UP000813462">
    <property type="component" value="Unassembled WGS sequence"/>
</dbReference>
<evidence type="ECO:0000313" key="2">
    <source>
        <dbReference type="EMBL" id="KAH7528976.1"/>
    </source>
</evidence>
<dbReference type="InterPro" id="IPR032675">
    <property type="entry name" value="LRR_dom_sf"/>
</dbReference>
<dbReference type="Gene3D" id="3.80.10.10">
    <property type="entry name" value="Ribonuclease Inhibitor"/>
    <property type="match status" value="1"/>
</dbReference>
<dbReference type="PANTHER" id="PTHR34145">
    <property type="entry name" value="OS02G0105600 PROTEIN"/>
    <property type="match status" value="1"/>
</dbReference>
<dbReference type="InterPro" id="IPR053772">
    <property type="entry name" value="At1g61320/At1g61330-like"/>
</dbReference>
<organism evidence="2 3">
    <name type="scientific">Ziziphus jujuba var. spinosa</name>
    <dbReference type="NCBI Taxonomy" id="714518"/>
    <lineage>
        <taxon>Eukaryota</taxon>
        <taxon>Viridiplantae</taxon>
        <taxon>Streptophyta</taxon>
        <taxon>Embryophyta</taxon>
        <taxon>Tracheophyta</taxon>
        <taxon>Spermatophyta</taxon>
        <taxon>Magnoliopsida</taxon>
        <taxon>eudicotyledons</taxon>
        <taxon>Gunneridae</taxon>
        <taxon>Pentapetalae</taxon>
        <taxon>rosids</taxon>
        <taxon>fabids</taxon>
        <taxon>Rosales</taxon>
        <taxon>Rhamnaceae</taxon>
        <taxon>Paliureae</taxon>
        <taxon>Ziziphus</taxon>
    </lineage>
</organism>
<feature type="domain" description="At1g61320/AtMIF1 LRR" evidence="1">
    <location>
        <begin position="170"/>
        <end position="353"/>
    </location>
</feature>
<dbReference type="InterPro" id="IPR055357">
    <property type="entry name" value="LRR_At1g61320_AtMIF1"/>
</dbReference>